<reference evidence="2" key="1">
    <citation type="submission" date="2020-07" db="EMBL/GenBank/DDBJ databases">
        <title>Severe corrosion of carbon steel in oil field produced water can be linked to methanogenic archaea containing a special type of NiFe hydrogenase.</title>
        <authorList>
            <person name="Lahme S."/>
            <person name="Mand J."/>
            <person name="Longwell J."/>
            <person name="Smith R."/>
            <person name="Enning D."/>
        </authorList>
    </citation>
    <scope>NUCLEOTIDE SEQUENCE</scope>
    <source>
        <strain evidence="2">MIC098Bin6</strain>
    </source>
</reference>
<evidence type="ECO:0000256" key="1">
    <source>
        <dbReference type="SAM" id="Phobius"/>
    </source>
</evidence>
<keyword evidence="1" id="KW-0472">Membrane</keyword>
<feature type="transmembrane region" description="Helical" evidence="1">
    <location>
        <begin position="92"/>
        <end position="111"/>
    </location>
</feature>
<dbReference type="AlphaFoldDB" id="A0A931GCH3"/>
<dbReference type="PANTHER" id="PTHR34821:SF2">
    <property type="entry name" value="INNER MEMBRANE PROTEIN YDCZ"/>
    <property type="match status" value="1"/>
</dbReference>
<keyword evidence="1" id="KW-0812">Transmembrane</keyword>
<organism evidence="2 3">
    <name type="scientific">Desulfotignum balticum</name>
    <dbReference type="NCBI Taxonomy" id="115781"/>
    <lineage>
        <taxon>Bacteria</taxon>
        <taxon>Pseudomonadati</taxon>
        <taxon>Thermodesulfobacteriota</taxon>
        <taxon>Desulfobacteria</taxon>
        <taxon>Desulfobacterales</taxon>
        <taxon>Desulfobacteraceae</taxon>
        <taxon>Desulfotignum</taxon>
    </lineage>
</organism>
<feature type="transmembrane region" description="Helical" evidence="1">
    <location>
        <begin position="66"/>
        <end position="86"/>
    </location>
</feature>
<evidence type="ECO:0000313" key="2">
    <source>
        <dbReference type="EMBL" id="MBG0780364.1"/>
    </source>
</evidence>
<keyword evidence="1" id="KW-1133">Transmembrane helix</keyword>
<dbReference type="EMBL" id="JACCQK010000695">
    <property type="protein sequence ID" value="MBG0780364.1"/>
    <property type="molecule type" value="Genomic_DNA"/>
</dbReference>
<feature type="transmembrane region" description="Helical" evidence="1">
    <location>
        <begin position="123"/>
        <end position="143"/>
    </location>
</feature>
<dbReference type="PANTHER" id="PTHR34821">
    <property type="entry name" value="INNER MEMBRANE PROTEIN YDCZ"/>
    <property type="match status" value="1"/>
</dbReference>
<protein>
    <submittedName>
        <fullName evidence="2">DMT family transporter</fullName>
    </submittedName>
</protein>
<accession>A0A931GCH3</accession>
<sequence>MSFIYLAIIAAVGGIAVALQGQLMGGIDKQVGTLESVFVTYGGGGFLIGIIMILVRGGNLSGLSQVPWYTLLAGPTGLVLIAAIGYSVPRLGLVAAFTILVTAQFITAAVIDQFGLFGADIRPITLSRIIGMLVMFVGIWLVMQ</sequence>
<name>A0A931GCH3_9BACT</name>
<dbReference type="InterPro" id="IPR006750">
    <property type="entry name" value="YdcZ"/>
</dbReference>
<gene>
    <name evidence="2" type="ORF">H0S81_10620</name>
</gene>
<proteinExistence type="predicted"/>
<feature type="transmembrane region" description="Helical" evidence="1">
    <location>
        <begin position="34"/>
        <end position="54"/>
    </location>
</feature>
<evidence type="ECO:0000313" key="3">
    <source>
        <dbReference type="Proteomes" id="UP000706172"/>
    </source>
</evidence>
<dbReference type="Proteomes" id="UP000706172">
    <property type="component" value="Unassembled WGS sequence"/>
</dbReference>
<dbReference type="GO" id="GO:0005886">
    <property type="term" value="C:plasma membrane"/>
    <property type="evidence" value="ECO:0007669"/>
    <property type="project" value="TreeGrafter"/>
</dbReference>
<dbReference type="Pfam" id="PF04657">
    <property type="entry name" value="DMT_YdcZ"/>
    <property type="match status" value="1"/>
</dbReference>
<comment type="caution">
    <text evidence="2">The sequence shown here is derived from an EMBL/GenBank/DDBJ whole genome shotgun (WGS) entry which is preliminary data.</text>
</comment>